<organism evidence="1 2">
    <name type="scientific">Venturia nashicola</name>
    <dbReference type="NCBI Taxonomy" id="86259"/>
    <lineage>
        <taxon>Eukaryota</taxon>
        <taxon>Fungi</taxon>
        <taxon>Dikarya</taxon>
        <taxon>Ascomycota</taxon>
        <taxon>Pezizomycotina</taxon>
        <taxon>Dothideomycetes</taxon>
        <taxon>Pleosporomycetidae</taxon>
        <taxon>Venturiales</taxon>
        <taxon>Venturiaceae</taxon>
        <taxon>Venturia</taxon>
    </lineage>
</organism>
<keyword evidence="2" id="KW-1185">Reference proteome</keyword>
<sequence length="123" mass="14268">MDKEQPYIAMIRTNRSKSRLSSPHPSFLGLLQELKDKIYDITTIDLTLELFAKQNLNYKLTCPWSQFCLVSSAIRLANKQLRFKYSARIAYRCRFELVFGLLRKKGLRASTPIAEKTCVLNGY</sequence>
<proteinExistence type="predicted"/>
<protein>
    <submittedName>
        <fullName evidence="1">Uncharacterized protein</fullName>
    </submittedName>
</protein>
<reference evidence="1 2" key="1">
    <citation type="submission" date="2019-04" db="EMBL/GenBank/DDBJ databases">
        <title>High contiguity whole genome sequence and gene annotation resource for two Venturia nashicola isolates.</title>
        <authorList>
            <person name="Prokchorchik M."/>
            <person name="Won K."/>
            <person name="Lee Y."/>
            <person name="Choi E.D."/>
            <person name="Segonzac C."/>
            <person name="Sohn K.H."/>
        </authorList>
    </citation>
    <scope>NUCLEOTIDE SEQUENCE [LARGE SCALE GENOMIC DNA]</scope>
    <source>
        <strain evidence="1 2">PRI2</strain>
    </source>
</reference>
<name>A0A4Z1NKT2_9PEZI</name>
<dbReference type="AlphaFoldDB" id="A0A4Z1NKT2"/>
<gene>
    <name evidence="1" type="ORF">E6O75_ATG10322</name>
</gene>
<evidence type="ECO:0000313" key="1">
    <source>
        <dbReference type="EMBL" id="TID13249.1"/>
    </source>
</evidence>
<accession>A0A4Z1NKT2</accession>
<dbReference type="Proteomes" id="UP000298493">
    <property type="component" value="Unassembled WGS sequence"/>
</dbReference>
<evidence type="ECO:0000313" key="2">
    <source>
        <dbReference type="Proteomes" id="UP000298493"/>
    </source>
</evidence>
<dbReference type="EMBL" id="SNSC02000028">
    <property type="protein sequence ID" value="TID13249.1"/>
    <property type="molecule type" value="Genomic_DNA"/>
</dbReference>
<comment type="caution">
    <text evidence="1">The sequence shown here is derived from an EMBL/GenBank/DDBJ whole genome shotgun (WGS) entry which is preliminary data.</text>
</comment>